<comment type="caution">
    <text evidence="3">The sequence shown here is derived from an EMBL/GenBank/DDBJ whole genome shotgun (WGS) entry which is preliminary data.</text>
</comment>
<keyword evidence="2" id="KW-0472">Membrane</keyword>
<feature type="compositionally biased region" description="Polar residues" evidence="1">
    <location>
        <begin position="590"/>
        <end position="599"/>
    </location>
</feature>
<dbReference type="GO" id="GO:0047429">
    <property type="term" value="F:nucleoside triphosphate diphosphatase activity"/>
    <property type="evidence" value="ECO:0007669"/>
    <property type="project" value="TreeGrafter"/>
</dbReference>
<evidence type="ECO:0000313" key="4">
    <source>
        <dbReference type="Proteomes" id="UP001217417"/>
    </source>
</evidence>
<feature type="compositionally biased region" description="Acidic residues" evidence="1">
    <location>
        <begin position="11"/>
        <end position="21"/>
    </location>
</feature>
<gene>
    <name evidence="3" type="ORF">POJ06DRAFT_196532</name>
</gene>
<dbReference type="GO" id="GO:0009141">
    <property type="term" value="P:nucleoside triphosphate metabolic process"/>
    <property type="evidence" value="ECO:0007669"/>
    <property type="project" value="TreeGrafter"/>
</dbReference>
<protein>
    <submittedName>
        <fullName evidence="3">Alkaline-phosphatase-like protein</fullName>
    </submittedName>
</protein>
<reference evidence="3" key="1">
    <citation type="submission" date="2023-03" db="EMBL/GenBank/DDBJ databases">
        <title>Near-Complete genome sequence of Lipomyces tetrasporous NRRL Y-64009, an oleaginous yeast capable of growing on lignocellulosic hydrolysates.</title>
        <authorList>
            <consortium name="Lawrence Berkeley National Laboratory"/>
            <person name="Jagtap S.S."/>
            <person name="Liu J.-J."/>
            <person name="Walukiewicz H.E."/>
            <person name="Pangilinan J."/>
            <person name="Lipzen A."/>
            <person name="Ahrendt S."/>
            <person name="Koriabine M."/>
            <person name="Cobaugh K."/>
            <person name="Salamov A."/>
            <person name="Yoshinaga Y."/>
            <person name="Ng V."/>
            <person name="Daum C."/>
            <person name="Grigoriev I.V."/>
            <person name="Slininger P.J."/>
            <person name="Dien B.S."/>
            <person name="Jin Y.-S."/>
            <person name="Rao C.V."/>
        </authorList>
    </citation>
    <scope>NUCLEOTIDE SEQUENCE</scope>
    <source>
        <strain evidence="3">NRRL Y-64009</strain>
    </source>
</reference>
<keyword evidence="2" id="KW-1133">Transmembrane helix</keyword>
<keyword evidence="4" id="KW-1185">Reference proteome</keyword>
<dbReference type="InterPro" id="IPR002591">
    <property type="entry name" value="Phosphodiest/P_Trfase"/>
</dbReference>
<organism evidence="3 4">
    <name type="scientific">Lipomyces tetrasporus</name>
    <dbReference type="NCBI Taxonomy" id="54092"/>
    <lineage>
        <taxon>Eukaryota</taxon>
        <taxon>Fungi</taxon>
        <taxon>Dikarya</taxon>
        <taxon>Ascomycota</taxon>
        <taxon>Saccharomycotina</taxon>
        <taxon>Lipomycetes</taxon>
        <taxon>Lipomycetales</taxon>
        <taxon>Lipomycetaceae</taxon>
        <taxon>Lipomyces</taxon>
    </lineage>
</organism>
<dbReference type="PANTHER" id="PTHR10151">
    <property type="entry name" value="ECTONUCLEOTIDE PYROPHOSPHATASE/PHOSPHODIESTERASE"/>
    <property type="match status" value="1"/>
</dbReference>
<dbReference type="SUPFAM" id="SSF53649">
    <property type="entry name" value="Alkaline phosphatase-like"/>
    <property type="match status" value="1"/>
</dbReference>
<feature type="compositionally biased region" description="Acidic residues" evidence="1">
    <location>
        <begin position="659"/>
        <end position="670"/>
    </location>
</feature>
<name>A0AAD7QS54_9ASCO</name>
<dbReference type="FunFam" id="3.30.1360.180:FF:000003">
    <property type="entry name" value="Type I phosphodiesterase/nucleotide pyrophosphatase family protein"/>
    <property type="match status" value="1"/>
</dbReference>
<dbReference type="Gene3D" id="3.40.720.10">
    <property type="entry name" value="Alkaline Phosphatase, subunit A"/>
    <property type="match status" value="1"/>
</dbReference>
<keyword evidence="2" id="KW-0812">Transmembrane</keyword>
<dbReference type="RefSeq" id="XP_056043844.1">
    <property type="nucleotide sequence ID" value="XM_056185031.1"/>
</dbReference>
<accession>A0AAD7QS54</accession>
<dbReference type="AlphaFoldDB" id="A0AAD7QS54"/>
<sequence>MEQPRRSLESIELEGEEDITGDYDAKDNDKEVLLQHDYTERLITDATAKRTALKKSKSKTVGFGHMPEYKKLANDDDGVITDTDETIEIDAESHLKYLRKKHRRWACLKSCLFFFLCAIVLGIIGAAVYVAIIKNKLGLLKPSSSPSSSASDSSVSPLSKSLLSNGTHDFYPTTIYISLDGYRPDYLTPEFTPVMWELYTAEYSTPFMYPSFPSVTFPNHYTMVTGLYPSSHGIVGNTFWDPDLHEEFDYHKPDHSLDLKWWKGEPLWVTATKNGVKTGIHMWPGSEAPWGNDKPEYVDKFNGTETLDRKVQRVLGWLDQDIDSRPELILCYVPTIDSLGHQYGTVGPEINDGLKQVDDMIGAILSGINDRNISLIANVVIVSDHGMASTSNDRLIFFDDFIVPETVEHTDGWPLFGLRPYQYNTSEQLYAEITSARAAVKAQNDSESESLESWQVYMKDDMPEEWHFGGPSGGQYQNRIAPVWMVPEAGWAITTRQQFEDYDHDFRPKGLHGYNNTDPLMRALFLATGPSFPSGSKIEPFYNVELYDVICRTLNIIGAPNNGTLKGQLNSLPDGWMDPNPFPSLPPTADSGSSDNNNAVVDDHAAGDHGKQQTNNHVDDDDDDVGDRGKQQTNGYSDDDDNDHASGDGKQTTKNHTDDNDDDNADEGIDGFENRLDDLTDHINEFLDKVGSQYGEMDDV</sequence>
<dbReference type="GO" id="GO:0017111">
    <property type="term" value="F:ribonucleoside triphosphate phosphatase activity"/>
    <property type="evidence" value="ECO:0007669"/>
    <property type="project" value="TreeGrafter"/>
</dbReference>
<evidence type="ECO:0000313" key="3">
    <source>
        <dbReference type="EMBL" id="KAJ8100394.1"/>
    </source>
</evidence>
<proteinExistence type="predicted"/>
<evidence type="ECO:0000256" key="1">
    <source>
        <dbReference type="SAM" id="MobiDB-lite"/>
    </source>
</evidence>
<dbReference type="GeneID" id="80880197"/>
<dbReference type="Proteomes" id="UP001217417">
    <property type="component" value="Unassembled WGS sequence"/>
</dbReference>
<dbReference type="EMBL" id="JARPMG010000005">
    <property type="protein sequence ID" value="KAJ8100394.1"/>
    <property type="molecule type" value="Genomic_DNA"/>
</dbReference>
<dbReference type="PANTHER" id="PTHR10151:SF120">
    <property type="entry name" value="BIS(5'-ADENOSYL)-TRIPHOSPHATASE"/>
    <property type="match status" value="1"/>
</dbReference>
<dbReference type="CDD" id="cd16018">
    <property type="entry name" value="Enpp"/>
    <property type="match status" value="1"/>
</dbReference>
<dbReference type="InterPro" id="IPR017850">
    <property type="entry name" value="Alkaline_phosphatase_core_sf"/>
</dbReference>
<feature type="region of interest" description="Disordered" evidence="1">
    <location>
        <begin position="1"/>
        <end position="24"/>
    </location>
</feature>
<feature type="compositionally biased region" description="Basic and acidic residues" evidence="1">
    <location>
        <begin position="601"/>
        <end position="611"/>
    </location>
</feature>
<dbReference type="Pfam" id="PF01663">
    <property type="entry name" value="Phosphodiest"/>
    <property type="match status" value="1"/>
</dbReference>
<evidence type="ECO:0000256" key="2">
    <source>
        <dbReference type="SAM" id="Phobius"/>
    </source>
</evidence>
<dbReference type="Gene3D" id="3.30.1360.180">
    <property type="match status" value="1"/>
</dbReference>
<feature type="transmembrane region" description="Helical" evidence="2">
    <location>
        <begin position="106"/>
        <end position="132"/>
    </location>
</feature>
<feature type="region of interest" description="Disordered" evidence="1">
    <location>
        <begin position="570"/>
        <end position="673"/>
    </location>
</feature>